<protein>
    <recommendedName>
        <fullName evidence="3">Copper binding protein, plastocyanin/azurin family</fullName>
    </recommendedName>
</protein>
<dbReference type="SUPFAM" id="SSF49503">
    <property type="entry name" value="Cupredoxins"/>
    <property type="match status" value="1"/>
</dbReference>
<keyword evidence="2" id="KW-1185">Reference proteome</keyword>
<gene>
    <name evidence="1" type="ORF">SAMN04488047_1723</name>
</gene>
<dbReference type="EMBL" id="FOXA01000072">
    <property type="protein sequence ID" value="SFQ25513.1"/>
    <property type="molecule type" value="Genomic_DNA"/>
</dbReference>
<evidence type="ECO:0000313" key="1">
    <source>
        <dbReference type="EMBL" id="SFQ25513.1"/>
    </source>
</evidence>
<dbReference type="InterPro" id="IPR008972">
    <property type="entry name" value="Cupredoxin"/>
</dbReference>
<organism evidence="1 2">
    <name type="scientific">Tranquillimonas alkanivorans</name>
    <dbReference type="NCBI Taxonomy" id="441119"/>
    <lineage>
        <taxon>Bacteria</taxon>
        <taxon>Pseudomonadati</taxon>
        <taxon>Pseudomonadota</taxon>
        <taxon>Alphaproteobacteria</taxon>
        <taxon>Rhodobacterales</taxon>
        <taxon>Roseobacteraceae</taxon>
        <taxon>Tranquillimonas</taxon>
    </lineage>
</organism>
<dbReference type="Proteomes" id="UP000199356">
    <property type="component" value="Unassembled WGS sequence"/>
</dbReference>
<evidence type="ECO:0008006" key="3">
    <source>
        <dbReference type="Google" id="ProtNLM"/>
    </source>
</evidence>
<accession>A0A1I5X0J1</accession>
<reference evidence="1 2" key="1">
    <citation type="submission" date="2016-10" db="EMBL/GenBank/DDBJ databases">
        <authorList>
            <person name="de Groot N.N."/>
        </authorList>
    </citation>
    <scope>NUCLEOTIDE SEQUENCE [LARGE SCALE GENOMIC DNA]</scope>
    <source>
        <strain evidence="1 2">DSM 19547</strain>
    </source>
</reference>
<proteinExistence type="predicted"/>
<evidence type="ECO:0000313" key="2">
    <source>
        <dbReference type="Proteomes" id="UP000199356"/>
    </source>
</evidence>
<feature type="non-terminal residue" evidence="1">
    <location>
        <position position="1"/>
    </location>
</feature>
<sequence>IVWTFPDGGTVGFACNVPGHREAGMVGEFDLMDEENDVQS</sequence>
<name>A0A1I5X0J1_9RHOB</name>
<dbReference type="AlphaFoldDB" id="A0A1I5X0J1"/>
<dbReference type="Gene3D" id="2.60.40.420">
    <property type="entry name" value="Cupredoxins - blue copper proteins"/>
    <property type="match status" value="1"/>
</dbReference>